<evidence type="ECO:0000256" key="3">
    <source>
        <dbReference type="ARBA" id="ARBA00022989"/>
    </source>
</evidence>
<dbReference type="Proteomes" id="UP001177003">
    <property type="component" value="Chromosome 8"/>
</dbReference>
<gene>
    <name evidence="6" type="ORF">LSALG_LOCUS38582</name>
</gene>
<keyword evidence="4 5" id="KW-0472">Membrane</keyword>
<name>A0AA35ZX48_LACSI</name>
<dbReference type="AlphaFoldDB" id="A0AA35ZX48"/>
<evidence type="ECO:0000256" key="4">
    <source>
        <dbReference type="ARBA" id="ARBA00023136"/>
    </source>
</evidence>
<evidence type="ECO:0000313" key="7">
    <source>
        <dbReference type="Proteomes" id="UP001177003"/>
    </source>
</evidence>
<dbReference type="NCBIfam" id="TIGR01627">
    <property type="entry name" value="A_thal_3515"/>
    <property type="match status" value="1"/>
</dbReference>
<accession>A0AA35ZX48</accession>
<reference evidence="6" key="1">
    <citation type="submission" date="2023-04" db="EMBL/GenBank/DDBJ databases">
        <authorList>
            <person name="Vijverberg K."/>
            <person name="Xiong W."/>
            <person name="Schranz E."/>
        </authorList>
    </citation>
    <scope>NUCLEOTIDE SEQUENCE</scope>
</reference>
<evidence type="ECO:0000256" key="5">
    <source>
        <dbReference type="SAM" id="Phobius"/>
    </source>
</evidence>
<keyword evidence="2 5" id="KW-0812">Transmembrane</keyword>
<proteinExistence type="predicted"/>
<dbReference type="Pfam" id="PF21729">
    <property type="entry name" value="IRX15_IRX15L_GXM"/>
    <property type="match status" value="1"/>
</dbReference>
<evidence type="ECO:0000256" key="1">
    <source>
        <dbReference type="ARBA" id="ARBA00004194"/>
    </source>
</evidence>
<organism evidence="6 7">
    <name type="scientific">Lactuca saligna</name>
    <name type="common">Willowleaf lettuce</name>
    <dbReference type="NCBI Taxonomy" id="75948"/>
    <lineage>
        <taxon>Eukaryota</taxon>
        <taxon>Viridiplantae</taxon>
        <taxon>Streptophyta</taxon>
        <taxon>Embryophyta</taxon>
        <taxon>Tracheophyta</taxon>
        <taxon>Spermatophyta</taxon>
        <taxon>Magnoliopsida</taxon>
        <taxon>eudicotyledons</taxon>
        <taxon>Gunneridae</taxon>
        <taxon>Pentapetalae</taxon>
        <taxon>asterids</taxon>
        <taxon>campanulids</taxon>
        <taxon>Asterales</taxon>
        <taxon>Asteraceae</taxon>
        <taxon>Cichorioideae</taxon>
        <taxon>Cichorieae</taxon>
        <taxon>Lactucinae</taxon>
        <taxon>Lactuca</taxon>
    </lineage>
</organism>
<evidence type="ECO:0008006" key="8">
    <source>
        <dbReference type="Google" id="ProtNLM"/>
    </source>
</evidence>
<dbReference type="EMBL" id="OX465084">
    <property type="protein sequence ID" value="CAI9299899.1"/>
    <property type="molecule type" value="Genomic_DNA"/>
</dbReference>
<sequence length="367" mass="41070">MKSNLPVLPERRLFIAISAIALIGAGLLLFTFIGPDNTRFFCNQPTADNFHPMTAPMQLKAILHYATSRIVPQQSFSEITVSFDVLRSISPCNFLVFGLGHDSLMWASFNTGGKTLFLEEDPTWVQTVLKDAPDLNAAVVKYRTKLSEADELMNTYRSEPECAPSKSYIQGNTRCRLALTSLPDEVYNKEWDMIMIDAPRGYFAEAPGRMAAIYSATVMARNRKKSGVTHVFLHDVNRKVEKDYANEFLCKKYLKHAVGRLWHFEIPPASNITGGNDGLEKELEEFDRVLEEYNAFSVKEVKRSVSATVAVDNGGSVEAKAALYWTTLALNVEDYSGSVARMIVAGSDQLIKGILWCGDVMVDRLKW</sequence>
<evidence type="ECO:0000256" key="2">
    <source>
        <dbReference type="ARBA" id="ARBA00022692"/>
    </source>
</evidence>
<dbReference type="GO" id="GO:0000139">
    <property type="term" value="C:Golgi membrane"/>
    <property type="evidence" value="ECO:0007669"/>
    <property type="project" value="UniProtKB-SubCell"/>
</dbReference>
<keyword evidence="3 5" id="KW-1133">Transmembrane helix</keyword>
<dbReference type="InterPro" id="IPR029063">
    <property type="entry name" value="SAM-dependent_MTases_sf"/>
</dbReference>
<dbReference type="InterPro" id="IPR006514">
    <property type="entry name" value="IRX15/GXM/AGM"/>
</dbReference>
<feature type="transmembrane region" description="Helical" evidence="5">
    <location>
        <begin position="12"/>
        <end position="33"/>
    </location>
</feature>
<evidence type="ECO:0000313" key="6">
    <source>
        <dbReference type="EMBL" id="CAI9299899.1"/>
    </source>
</evidence>
<protein>
    <recommendedName>
        <fullName evidence="8">Polysaccharide biosynthesis domain-containing protein</fullName>
    </recommendedName>
</protein>
<dbReference type="PANTHER" id="PTHR31444">
    <property type="entry name" value="OS11G0490100 PROTEIN"/>
    <property type="match status" value="1"/>
</dbReference>
<dbReference type="Gene3D" id="3.40.50.150">
    <property type="entry name" value="Vaccinia Virus protein VP39"/>
    <property type="match status" value="1"/>
</dbReference>
<comment type="subcellular location">
    <subcellularLocation>
        <location evidence="1">Golgi apparatus membrane</location>
        <topology evidence="1">Single-pass membrane protein</topology>
    </subcellularLocation>
</comment>
<keyword evidence="7" id="KW-1185">Reference proteome</keyword>
<dbReference type="GO" id="GO:0045492">
    <property type="term" value="P:xylan biosynthetic process"/>
    <property type="evidence" value="ECO:0007669"/>
    <property type="project" value="InterPro"/>
</dbReference>